<reference evidence="3" key="1">
    <citation type="journal article" date="2015" name="PeerJ">
        <title>First genomic representation of candidate bacterial phylum KSB3 points to enhanced environmental sensing as a trigger of wastewater bulking.</title>
        <authorList>
            <person name="Sekiguchi Y."/>
            <person name="Ohashi A."/>
            <person name="Parks D.H."/>
            <person name="Yamauchi T."/>
            <person name="Tyson G.W."/>
            <person name="Hugenholtz P."/>
        </authorList>
    </citation>
    <scope>NUCLEOTIDE SEQUENCE [LARGE SCALE GENOMIC DNA]</scope>
</reference>
<organism evidence="3">
    <name type="scientific">Vecturithrix granuli</name>
    <dbReference type="NCBI Taxonomy" id="1499967"/>
    <lineage>
        <taxon>Bacteria</taxon>
        <taxon>Candidatus Moduliflexota</taxon>
        <taxon>Candidatus Vecturitrichia</taxon>
        <taxon>Candidatus Vecturitrichales</taxon>
        <taxon>Candidatus Vecturitrichaceae</taxon>
        <taxon>Candidatus Vecturithrix</taxon>
    </lineage>
</organism>
<dbReference type="Pfam" id="PF01327">
    <property type="entry name" value="Pep_deformylase"/>
    <property type="match status" value="1"/>
</dbReference>
<feature type="binding site" evidence="2">
    <location>
        <position position="135"/>
    </location>
    <ligand>
        <name>Fe cation</name>
        <dbReference type="ChEBI" id="CHEBI:24875"/>
    </ligand>
</feature>
<dbReference type="InterPro" id="IPR036821">
    <property type="entry name" value="Peptide_deformylase_sf"/>
</dbReference>
<comment type="catalytic activity">
    <reaction evidence="2">
        <text>N-terminal N-formyl-L-methionyl-[peptide] + H2O = N-terminal L-methionyl-[peptide] + formate</text>
        <dbReference type="Rhea" id="RHEA:24420"/>
        <dbReference type="Rhea" id="RHEA-COMP:10639"/>
        <dbReference type="Rhea" id="RHEA-COMP:10640"/>
        <dbReference type="ChEBI" id="CHEBI:15377"/>
        <dbReference type="ChEBI" id="CHEBI:15740"/>
        <dbReference type="ChEBI" id="CHEBI:49298"/>
        <dbReference type="ChEBI" id="CHEBI:64731"/>
        <dbReference type="EC" id="3.5.1.88"/>
    </reaction>
</comment>
<dbReference type="HOGENOM" id="CLU_061901_2_1_0"/>
<dbReference type="PIRSF" id="PIRSF004749">
    <property type="entry name" value="Pep_def"/>
    <property type="match status" value="1"/>
</dbReference>
<evidence type="ECO:0000256" key="2">
    <source>
        <dbReference type="HAMAP-Rule" id="MF_00163"/>
    </source>
</evidence>
<dbReference type="PRINTS" id="PR01576">
    <property type="entry name" value="PDEFORMYLASE"/>
</dbReference>
<dbReference type="CDD" id="cd00487">
    <property type="entry name" value="Pep_deformylase"/>
    <property type="match status" value="1"/>
</dbReference>
<feature type="binding site" evidence="2">
    <location>
        <position position="93"/>
    </location>
    <ligand>
        <name>Fe cation</name>
        <dbReference type="ChEBI" id="CHEBI:24875"/>
    </ligand>
</feature>
<keyword evidence="4" id="KW-1185">Reference proteome</keyword>
<dbReference type="AlphaFoldDB" id="A0A081C0A3"/>
<keyword evidence="2" id="KW-0408">Iron</keyword>
<evidence type="ECO:0000256" key="1">
    <source>
        <dbReference type="ARBA" id="ARBA00010759"/>
    </source>
</evidence>
<comment type="similarity">
    <text evidence="1 2">Belongs to the polypeptide deformylase family.</text>
</comment>
<keyword evidence="2" id="KW-0648">Protein biosynthesis</keyword>
<dbReference type="NCBIfam" id="TIGR00079">
    <property type="entry name" value="pept_deformyl"/>
    <property type="match status" value="1"/>
</dbReference>
<dbReference type="GO" id="GO:0006412">
    <property type="term" value="P:translation"/>
    <property type="evidence" value="ECO:0007669"/>
    <property type="project" value="UniProtKB-UniRule"/>
</dbReference>
<dbReference type="SUPFAM" id="SSF56420">
    <property type="entry name" value="Peptide deformylase"/>
    <property type="match status" value="1"/>
</dbReference>
<dbReference type="InterPro" id="IPR023635">
    <property type="entry name" value="Peptide_deformylase"/>
</dbReference>
<protein>
    <recommendedName>
        <fullName evidence="2">Peptide deformylase</fullName>
        <shortName evidence="2">PDF</shortName>
        <ecNumber evidence="2">3.5.1.88</ecNumber>
    </recommendedName>
    <alternativeName>
        <fullName evidence="2">Polypeptide deformylase</fullName>
    </alternativeName>
</protein>
<comment type="function">
    <text evidence="2">Removes the formyl group from the N-terminal Met of newly synthesized proteins. Requires at least a dipeptide for an efficient rate of reaction. N-terminal L-methionine is a prerequisite for activity but the enzyme has broad specificity at other positions.</text>
</comment>
<dbReference type="GO" id="GO:0042586">
    <property type="term" value="F:peptide deformylase activity"/>
    <property type="evidence" value="ECO:0007669"/>
    <property type="project" value="UniProtKB-UniRule"/>
</dbReference>
<dbReference type="EMBL" id="DF820466">
    <property type="protein sequence ID" value="GAK58008.1"/>
    <property type="molecule type" value="Genomic_DNA"/>
</dbReference>
<dbReference type="NCBIfam" id="NF001159">
    <property type="entry name" value="PRK00150.1-3"/>
    <property type="match status" value="1"/>
</dbReference>
<sequence length="182" mass="20394">MAILEIYTYPDPILIHKAEPVKNFDRNLRKLLDDMAETMYSAPGVGLAAPQVGVPLQAIVVDASPRDEHAQLMKVVNPVITFHEGQSVGEEGCLSVPGFTADVVRAARICVEGFDEYGKPVTIDTDTFLATVLQHEIDHLDGVLFIEHIGRLRRDMIKRKLKKRAFQETKKDKPQKQSVLVY</sequence>
<gene>
    <name evidence="2" type="primary">def</name>
    <name evidence="3" type="ORF">U27_04981</name>
</gene>
<keyword evidence="2" id="KW-0479">Metal-binding</keyword>
<evidence type="ECO:0000313" key="4">
    <source>
        <dbReference type="Proteomes" id="UP000030661"/>
    </source>
</evidence>
<dbReference type="PANTHER" id="PTHR10458">
    <property type="entry name" value="PEPTIDE DEFORMYLASE"/>
    <property type="match status" value="1"/>
</dbReference>
<evidence type="ECO:0000313" key="3">
    <source>
        <dbReference type="EMBL" id="GAK58008.1"/>
    </source>
</evidence>
<dbReference type="Gene3D" id="3.90.45.10">
    <property type="entry name" value="Peptide deformylase"/>
    <property type="match status" value="1"/>
</dbReference>
<name>A0A081C0A3_VECG1</name>
<dbReference type="HAMAP" id="MF_00163">
    <property type="entry name" value="Pep_deformylase"/>
    <property type="match status" value="1"/>
</dbReference>
<dbReference type="STRING" id="1499967.U27_04981"/>
<dbReference type="eggNOG" id="COG0242">
    <property type="taxonomic scope" value="Bacteria"/>
</dbReference>
<proteinExistence type="inferred from homology"/>
<dbReference type="Proteomes" id="UP000030661">
    <property type="component" value="Unassembled WGS sequence"/>
</dbReference>
<dbReference type="EC" id="3.5.1.88" evidence="2"/>
<dbReference type="PANTHER" id="PTHR10458:SF22">
    <property type="entry name" value="PEPTIDE DEFORMYLASE"/>
    <property type="match status" value="1"/>
</dbReference>
<accession>A0A081C0A3</accession>
<feature type="active site" evidence="2">
    <location>
        <position position="136"/>
    </location>
</feature>
<dbReference type="GO" id="GO:0046872">
    <property type="term" value="F:metal ion binding"/>
    <property type="evidence" value="ECO:0007669"/>
    <property type="project" value="UniProtKB-KW"/>
</dbReference>
<comment type="cofactor">
    <cofactor evidence="2">
        <name>Fe(2+)</name>
        <dbReference type="ChEBI" id="CHEBI:29033"/>
    </cofactor>
    <text evidence="2">Binds 1 Fe(2+) ion.</text>
</comment>
<keyword evidence="2" id="KW-0378">Hydrolase</keyword>
<feature type="binding site" evidence="2">
    <location>
        <position position="139"/>
    </location>
    <ligand>
        <name>Fe cation</name>
        <dbReference type="ChEBI" id="CHEBI:24875"/>
    </ligand>
</feature>